<sequence>MNSPIKINHRDFEYLTTSDQEYLLTIERLYLLNSGKLKHFHTLGPWHQVKSRQLNRIVERVAAPNPRPCSRGHVKGLWCVEDPDYISGPTILKYNPVSESETPGESGTSTPALNTSSESRTPKPPKTPKNKYSIPRKYQVIPKPSPWIIMEPSKKKNFICDDPPDPTYDRMQSASLPRSATTRQSTAKSRLTRPSTAGEDRYTMSPYATSISPSELEQIVERVTRPTHASKGGVDLREKYRNKDYVYGSRSCTPNIEHIAKPTISSRGGKDIAEKFENKDYVYGSKSVEPKKLDGIVDRVTRPTVASLGGAGANRSYTDFVYGEQKVSKEEMKEIIERMTKPTISSNGAVDLKDKNFVYLQQPRNKTNIIIPGLEKKFIGRKKISSDELNEIIDRLTQLTPAYKAKFAVNPNVWQDESARTGPAHQRESIAT</sequence>
<evidence type="ECO:0000256" key="1">
    <source>
        <dbReference type="SAM" id="MobiDB-lite"/>
    </source>
</evidence>
<dbReference type="EMBL" id="CP111028">
    <property type="protein sequence ID" value="WAR31275.1"/>
    <property type="molecule type" value="Genomic_DNA"/>
</dbReference>
<gene>
    <name evidence="2" type="ORF">MAR_033817</name>
</gene>
<organism evidence="2 3">
    <name type="scientific">Mya arenaria</name>
    <name type="common">Soft-shell clam</name>
    <dbReference type="NCBI Taxonomy" id="6604"/>
    <lineage>
        <taxon>Eukaryota</taxon>
        <taxon>Metazoa</taxon>
        <taxon>Spiralia</taxon>
        <taxon>Lophotrochozoa</taxon>
        <taxon>Mollusca</taxon>
        <taxon>Bivalvia</taxon>
        <taxon>Autobranchia</taxon>
        <taxon>Heteroconchia</taxon>
        <taxon>Euheterodonta</taxon>
        <taxon>Imparidentia</taxon>
        <taxon>Neoheterodontei</taxon>
        <taxon>Myida</taxon>
        <taxon>Myoidea</taxon>
        <taxon>Myidae</taxon>
        <taxon>Mya</taxon>
    </lineage>
</organism>
<accession>A0ABY7GAX7</accession>
<feature type="compositionally biased region" description="Low complexity" evidence="1">
    <location>
        <begin position="98"/>
        <end position="111"/>
    </location>
</feature>
<feature type="region of interest" description="Disordered" evidence="1">
    <location>
        <begin position="156"/>
        <end position="206"/>
    </location>
</feature>
<keyword evidence="3" id="KW-1185">Reference proteome</keyword>
<dbReference type="Proteomes" id="UP001164746">
    <property type="component" value="Chromosome 17"/>
</dbReference>
<name>A0ABY7GAX7_MYAAR</name>
<feature type="compositionally biased region" description="Polar residues" evidence="1">
    <location>
        <begin position="170"/>
        <end position="195"/>
    </location>
</feature>
<reference evidence="2" key="1">
    <citation type="submission" date="2022-11" db="EMBL/GenBank/DDBJ databases">
        <title>Centuries of genome instability and evolution in soft-shell clam transmissible cancer (bioRxiv).</title>
        <authorList>
            <person name="Hart S.F.M."/>
            <person name="Yonemitsu M.A."/>
            <person name="Giersch R.M."/>
            <person name="Beal B.F."/>
            <person name="Arriagada G."/>
            <person name="Davis B.W."/>
            <person name="Ostrander E.A."/>
            <person name="Goff S.P."/>
            <person name="Metzger M.J."/>
        </authorList>
    </citation>
    <scope>NUCLEOTIDE SEQUENCE</scope>
    <source>
        <strain evidence="2">MELC-2E11</strain>
        <tissue evidence="2">Siphon/mantle</tissue>
    </source>
</reference>
<evidence type="ECO:0000313" key="3">
    <source>
        <dbReference type="Proteomes" id="UP001164746"/>
    </source>
</evidence>
<evidence type="ECO:0000313" key="2">
    <source>
        <dbReference type="EMBL" id="WAR31275.1"/>
    </source>
</evidence>
<proteinExistence type="predicted"/>
<protein>
    <submittedName>
        <fullName evidence="2">Uncharacterized protein</fullName>
    </submittedName>
</protein>
<feature type="region of interest" description="Disordered" evidence="1">
    <location>
        <begin position="96"/>
        <end position="137"/>
    </location>
</feature>